<dbReference type="InterPro" id="IPR018610">
    <property type="entry name" value="UVSSA"/>
</dbReference>
<dbReference type="GO" id="GO:0006283">
    <property type="term" value="P:transcription-coupled nucleotide-excision repair"/>
    <property type="evidence" value="ECO:0007669"/>
    <property type="project" value="TreeGrafter"/>
</dbReference>
<accession>A0A8S2UDP3</accession>
<dbReference type="EMBL" id="CAJNOK010040125">
    <property type="protein sequence ID" value="CAF1549113.1"/>
    <property type="molecule type" value="Genomic_DNA"/>
</dbReference>
<feature type="domain" description="UV-stimulated scaffold protein A C-terminal" evidence="2">
    <location>
        <begin position="205"/>
        <end position="296"/>
    </location>
</feature>
<protein>
    <recommendedName>
        <fullName evidence="2">UV-stimulated scaffold protein A C-terminal domain-containing protein</fullName>
    </recommendedName>
</protein>
<evidence type="ECO:0000313" key="3">
    <source>
        <dbReference type="EMBL" id="CAF1549113.1"/>
    </source>
</evidence>
<feature type="non-terminal residue" evidence="4">
    <location>
        <position position="1"/>
    </location>
</feature>
<dbReference type="Proteomes" id="UP000677228">
    <property type="component" value="Unassembled WGS sequence"/>
</dbReference>
<evidence type="ECO:0000313" key="4">
    <source>
        <dbReference type="EMBL" id="CAF4338792.1"/>
    </source>
</evidence>
<reference evidence="4" key="1">
    <citation type="submission" date="2021-02" db="EMBL/GenBank/DDBJ databases">
        <authorList>
            <person name="Nowell W R."/>
        </authorList>
    </citation>
    <scope>NUCLEOTIDE SEQUENCE</scope>
</reference>
<evidence type="ECO:0000259" key="2">
    <source>
        <dbReference type="Pfam" id="PF09740"/>
    </source>
</evidence>
<dbReference type="PANTHER" id="PTHR28670">
    <property type="entry name" value="UV-STIMULATED SCAFFOLD PROTEIN A"/>
    <property type="match status" value="1"/>
</dbReference>
<comment type="caution">
    <text evidence="4">The sequence shown here is derived from an EMBL/GenBank/DDBJ whole genome shotgun (WGS) entry which is preliminary data.</text>
</comment>
<sequence>ENCLNLLMPRFSDLLSTTTTTTTTQHKPIETENIEDDSDSDDDDDDDFVDVPMKEASNDTELLQLLGLQSHKLNIKIDLDSRIVETDDNRILIENTRDLYRQLNDVYLVKLQDWMSTFIKAQAEQTTNMKRAIDVKNAIQDCLKRIETYGLAPKNVLKTKNSKIVGQNTTEIKMQTIVNNDSVSKLNSNEYMPPLLTNDEIDYYFNSNKECFKRSFKQHDIDNAFIRPNDNEEMPDHLNDAIMLCQRDFISELPPIKWKCRVPVGNGKLCERMDRYKCPFHGRIIARDEQGIPSNETDRLHEQENKNKRVKTTEPKFEWQDPSLLQDIHSATGIDLRMPTKSMRIKNRIQI</sequence>
<gene>
    <name evidence="3" type="ORF">OVA965_LOCUS39192</name>
    <name evidence="4" type="ORF">TMI583_LOCUS40462</name>
</gene>
<dbReference type="Pfam" id="PF09740">
    <property type="entry name" value="DUF2043"/>
    <property type="match status" value="1"/>
</dbReference>
<feature type="compositionally biased region" description="Acidic residues" evidence="1">
    <location>
        <begin position="32"/>
        <end position="48"/>
    </location>
</feature>
<dbReference type="GO" id="GO:0000993">
    <property type="term" value="F:RNA polymerase II complex binding"/>
    <property type="evidence" value="ECO:0007669"/>
    <property type="project" value="TreeGrafter"/>
</dbReference>
<evidence type="ECO:0000256" key="1">
    <source>
        <dbReference type="SAM" id="MobiDB-lite"/>
    </source>
</evidence>
<dbReference type="PANTHER" id="PTHR28670:SF1">
    <property type="entry name" value="UV-STIMULATED SCAFFOLD PROTEIN A"/>
    <property type="match status" value="1"/>
</dbReference>
<feature type="region of interest" description="Disordered" evidence="1">
    <location>
        <begin position="289"/>
        <end position="314"/>
    </location>
</feature>
<dbReference type="GO" id="GO:0009411">
    <property type="term" value="P:response to UV"/>
    <property type="evidence" value="ECO:0007669"/>
    <property type="project" value="InterPro"/>
</dbReference>
<dbReference type="AlphaFoldDB" id="A0A8S2UDP3"/>
<dbReference type="Proteomes" id="UP000682733">
    <property type="component" value="Unassembled WGS sequence"/>
</dbReference>
<organism evidence="4 5">
    <name type="scientific">Didymodactylos carnosus</name>
    <dbReference type="NCBI Taxonomy" id="1234261"/>
    <lineage>
        <taxon>Eukaryota</taxon>
        <taxon>Metazoa</taxon>
        <taxon>Spiralia</taxon>
        <taxon>Gnathifera</taxon>
        <taxon>Rotifera</taxon>
        <taxon>Eurotatoria</taxon>
        <taxon>Bdelloidea</taxon>
        <taxon>Philodinida</taxon>
        <taxon>Philodinidae</taxon>
        <taxon>Didymodactylos</taxon>
    </lineage>
</organism>
<evidence type="ECO:0000313" key="5">
    <source>
        <dbReference type="Proteomes" id="UP000682733"/>
    </source>
</evidence>
<dbReference type="GO" id="GO:0005694">
    <property type="term" value="C:chromosome"/>
    <property type="evidence" value="ECO:0007669"/>
    <property type="project" value="TreeGrafter"/>
</dbReference>
<proteinExistence type="predicted"/>
<name>A0A8S2UDP3_9BILA</name>
<dbReference type="EMBL" id="CAJOBA010062553">
    <property type="protein sequence ID" value="CAF4338792.1"/>
    <property type="molecule type" value="Genomic_DNA"/>
</dbReference>
<feature type="region of interest" description="Disordered" evidence="1">
    <location>
        <begin position="18"/>
        <end position="48"/>
    </location>
</feature>
<dbReference type="InterPro" id="IPR049431">
    <property type="entry name" value="UVSSA_C"/>
</dbReference>